<evidence type="ECO:0000313" key="2">
    <source>
        <dbReference type="Proteomes" id="UP001189429"/>
    </source>
</evidence>
<feature type="non-terminal residue" evidence="1">
    <location>
        <position position="508"/>
    </location>
</feature>
<dbReference type="EMBL" id="CAUYUJ010011181">
    <property type="protein sequence ID" value="CAK0831287.1"/>
    <property type="molecule type" value="Genomic_DNA"/>
</dbReference>
<dbReference type="Proteomes" id="UP001189429">
    <property type="component" value="Unassembled WGS sequence"/>
</dbReference>
<evidence type="ECO:0000313" key="1">
    <source>
        <dbReference type="EMBL" id="CAK0831287.1"/>
    </source>
</evidence>
<keyword evidence="2" id="KW-1185">Reference proteome</keyword>
<proteinExistence type="predicted"/>
<protein>
    <recommendedName>
        <fullName evidence="3">RNase H type-1 domain-containing protein</fullName>
    </recommendedName>
</protein>
<organism evidence="1 2">
    <name type="scientific">Prorocentrum cordatum</name>
    <dbReference type="NCBI Taxonomy" id="2364126"/>
    <lineage>
        <taxon>Eukaryota</taxon>
        <taxon>Sar</taxon>
        <taxon>Alveolata</taxon>
        <taxon>Dinophyceae</taxon>
        <taxon>Prorocentrales</taxon>
        <taxon>Prorocentraceae</taxon>
        <taxon>Prorocentrum</taxon>
    </lineage>
</organism>
<name>A0ABN9SHX1_9DINO</name>
<evidence type="ECO:0008006" key="3">
    <source>
        <dbReference type="Google" id="ProtNLM"/>
    </source>
</evidence>
<feature type="non-terminal residue" evidence="1">
    <location>
        <position position="1"/>
    </location>
</feature>
<accession>A0ABN9SHX1</accession>
<comment type="caution">
    <text evidence="1">The sequence shown here is derived from an EMBL/GenBank/DDBJ whole genome shotgun (WGS) entry which is preliminary data.</text>
</comment>
<sequence length="508" mass="54774">AAKARPVGAAGNLGVSYALAGRAPSDADLNVARALAFKSVEIRPSGKSRAAAFATIGGGCDPVFKATCDPVRMLHRAVWEQWLPRQALDKVFAAALAASGSWADCRGPVGALLSMRRVGWEAVSLGAWAARDGFHRGVSDASPWLTKKLLGRSCEHWQAKHLSQHDASWLDVGINFGQLRRWAASGRGASQEARSWPGLNSKQRGYLRSCIVDGQWTNARKYDSNPRCAPSDSCELCPNQVGDVWHRHLCCGAIQDRGLGLPREIALLLPQKDNVVVKYLVERVLFPAPWLQWGPPSGGPLDCLRWCCGEPGEPIVGQPLHCDGSLCDAQLAEGRGAQAATAGAELLSALIVLRRAIPPIEMYCDVSFVVDGIGLRGEARATLASSAWGHLGWQMWQALREFGGAGPVGLTIVEVKGHAALAHVARDIIARKQRRGNCEADHLRAPLAERRRQLRAQLFVDGVAHWVAAAGAPAAADRLDSARGYVARDEANKDRLRLTEHSFVTLAL</sequence>
<gene>
    <name evidence="1" type="ORF">PCOR1329_LOCUS29638</name>
</gene>
<reference evidence="1" key="1">
    <citation type="submission" date="2023-10" db="EMBL/GenBank/DDBJ databases">
        <authorList>
            <person name="Chen Y."/>
            <person name="Shah S."/>
            <person name="Dougan E. K."/>
            <person name="Thang M."/>
            <person name="Chan C."/>
        </authorList>
    </citation>
    <scope>NUCLEOTIDE SEQUENCE [LARGE SCALE GENOMIC DNA]</scope>
</reference>